<keyword evidence="2 7" id="KW-0812">Transmembrane</keyword>
<dbReference type="GO" id="GO:0019829">
    <property type="term" value="F:ATPase-coupled monoatomic cation transmembrane transporter activity"/>
    <property type="evidence" value="ECO:0007669"/>
    <property type="project" value="InterPro"/>
</dbReference>
<dbReference type="InterPro" id="IPR018303">
    <property type="entry name" value="ATPase_P-typ_P_site"/>
</dbReference>
<evidence type="ECO:0000256" key="4">
    <source>
        <dbReference type="ARBA" id="ARBA00022967"/>
    </source>
</evidence>
<dbReference type="Pfam" id="PF24534">
    <property type="entry name" value="HMA_PCA1"/>
    <property type="match status" value="1"/>
</dbReference>
<keyword evidence="4" id="KW-1278">Translocase</keyword>
<dbReference type="Gene3D" id="3.40.50.1000">
    <property type="entry name" value="HAD superfamily/HAD-like"/>
    <property type="match status" value="1"/>
</dbReference>
<evidence type="ECO:0000313" key="10">
    <source>
        <dbReference type="EMBL" id="KAF2224419.1"/>
    </source>
</evidence>
<dbReference type="SUPFAM" id="SSF56784">
    <property type="entry name" value="HAD-like"/>
    <property type="match status" value="1"/>
</dbReference>
<dbReference type="InterPro" id="IPR036412">
    <property type="entry name" value="HAD-like_sf"/>
</dbReference>
<evidence type="ECO:0000256" key="2">
    <source>
        <dbReference type="ARBA" id="ARBA00022692"/>
    </source>
</evidence>
<dbReference type="InterPro" id="IPR023299">
    <property type="entry name" value="ATPase_P-typ_cyto_dom_N"/>
</dbReference>
<dbReference type="AlphaFoldDB" id="A0A6A6GFM1"/>
<feature type="domain" description="HMA" evidence="9">
    <location>
        <begin position="176"/>
        <end position="243"/>
    </location>
</feature>
<dbReference type="Pfam" id="PF00403">
    <property type="entry name" value="HMA"/>
    <property type="match status" value="1"/>
</dbReference>
<reference evidence="11" key="1">
    <citation type="journal article" date="2020" name="Stud. Mycol.">
        <title>101 Dothideomycetes genomes: A test case for predicting lifestyles and emergence of pathogens.</title>
        <authorList>
            <person name="Haridas S."/>
            <person name="Albert R."/>
            <person name="Binder M."/>
            <person name="Bloem J."/>
            <person name="LaButti K."/>
            <person name="Salamov A."/>
            <person name="Andreopoulos B."/>
            <person name="Baker S."/>
            <person name="Barry K."/>
            <person name="Bills G."/>
            <person name="Bluhm B."/>
            <person name="Cannon C."/>
            <person name="Castanera R."/>
            <person name="Culley D."/>
            <person name="Daum C."/>
            <person name="Ezra D."/>
            <person name="Gonzalez J."/>
            <person name="Henrissat B."/>
            <person name="Kuo A."/>
            <person name="Liang C."/>
            <person name="Lipzen A."/>
            <person name="Lutzoni F."/>
            <person name="Magnuson J."/>
            <person name="Mondo S."/>
            <person name="Nolan M."/>
            <person name="Ohm R."/>
            <person name="Pangilinan J."/>
            <person name="Park H.-J."/>
            <person name="Ramirez L."/>
            <person name="Alfaro M."/>
            <person name="Sun H."/>
            <person name="Tritt A."/>
            <person name="Yoshinaga Y."/>
            <person name="Zwiers L.-H."/>
            <person name="Turgeon B."/>
            <person name="Goodwin S."/>
            <person name="Spatafora J."/>
            <person name="Crous P."/>
            <person name="Grigoriev I."/>
        </authorList>
    </citation>
    <scope>NUCLEOTIDE SEQUENCE [LARGE SCALE GENOMIC DNA]</scope>
    <source>
        <strain evidence="11">CECT 20119</strain>
    </source>
</reference>
<dbReference type="SFLD" id="SFLDF00027">
    <property type="entry name" value="p-type_atpase"/>
    <property type="match status" value="1"/>
</dbReference>
<protein>
    <submittedName>
        <fullName evidence="10">Putative copper-translocating P-type ATPase</fullName>
    </submittedName>
</protein>
<feature type="compositionally biased region" description="Polar residues" evidence="8">
    <location>
        <begin position="22"/>
        <end position="33"/>
    </location>
</feature>
<dbReference type="Pfam" id="PF00702">
    <property type="entry name" value="Hydrolase"/>
    <property type="match status" value="1"/>
</dbReference>
<comment type="subcellular location">
    <subcellularLocation>
        <location evidence="1 7">Membrane</location>
    </subcellularLocation>
</comment>
<dbReference type="InterPro" id="IPR059000">
    <property type="entry name" value="ATPase_P-type_domA"/>
</dbReference>
<dbReference type="InterPro" id="IPR027256">
    <property type="entry name" value="P-typ_ATPase_IB"/>
</dbReference>
<dbReference type="InterPro" id="IPR056236">
    <property type="entry name" value="HMA_PCA1"/>
</dbReference>
<dbReference type="GO" id="GO:0016887">
    <property type="term" value="F:ATP hydrolysis activity"/>
    <property type="evidence" value="ECO:0007669"/>
    <property type="project" value="InterPro"/>
</dbReference>
<dbReference type="PROSITE" id="PS50846">
    <property type="entry name" value="HMA_2"/>
    <property type="match status" value="1"/>
</dbReference>
<dbReference type="GO" id="GO:0046872">
    <property type="term" value="F:metal ion binding"/>
    <property type="evidence" value="ECO:0007669"/>
    <property type="project" value="UniProtKB-KW"/>
</dbReference>
<dbReference type="EMBL" id="ML992505">
    <property type="protein sequence ID" value="KAF2224419.1"/>
    <property type="molecule type" value="Genomic_DNA"/>
</dbReference>
<dbReference type="InterPro" id="IPR023298">
    <property type="entry name" value="ATPase_P-typ_TM_dom_sf"/>
</dbReference>
<dbReference type="NCBIfam" id="TIGR01494">
    <property type="entry name" value="ATPase_P-type"/>
    <property type="match status" value="1"/>
</dbReference>
<evidence type="ECO:0000256" key="5">
    <source>
        <dbReference type="ARBA" id="ARBA00022989"/>
    </source>
</evidence>
<dbReference type="InterPro" id="IPR023214">
    <property type="entry name" value="HAD_sf"/>
</dbReference>
<feature type="compositionally biased region" description="Basic and acidic residues" evidence="8">
    <location>
        <begin position="1"/>
        <end position="18"/>
    </location>
</feature>
<dbReference type="PANTHER" id="PTHR46594:SF4">
    <property type="entry name" value="P-TYPE CATION-TRANSPORTING ATPASE"/>
    <property type="match status" value="1"/>
</dbReference>
<sequence>MSETADHLSEAAAHDRHPVPTQPNVTNASVPPTSTTGCCGKTNTNHYSQEPDILTRLTAGDDCEQTCCEKEDGPHCNDVCVKAYATLECHTTSHADPEHEQPTDGHCTSHLQSAMKRYEQLLMDAHCLCKSVLSYSMIHCCGSDAGRGSSSETSSFRFSVNEARPTDDAEQVGHLEHVLLNVQGMTCTGCENKLIRALESTPGVSNIKTSFLNSRADFDLDEAVTKSEDLVRRVHTMTGFQVARLQSTHQSIDVVMEKSKARELMLMGIPGLMDVTIVDKKTVSLTYNPEVISARRLLDMACGGPDSLAPPQPSTALLDSKKLLRTMAWKTLVSTVLTIPVVVLAWAPTGVAEKITSIISLILATFVQGIAVTEFYKNAFRAFWHDRSVELDTLVVISITAAYIYSVVAFGFLMVDRPLDTKEFFETSTLLISLVLLGRLIATYARTRAVKAVSMRSLQATTAMLIVDKEDHHEIDARLLEYGDHFLVQPHSRIPTDGQVVDGQSEVDESMLTGESMPVPKSAGDDLIAGTINGDGTLKARPTRLPGKNTVTEIAELVEQANSAKPKIQDLADRVASWFIPVVVVLATVTFAVQIAVSIRLRGQSSGAAAGTAISYAIAVLAVSCPCALGLAVPMVLVVTGGVAARSGVIIKSSEATERSWQITDVVFDKTGTLTMPDLEVTDEHILCSDSDHARALALTLTKGNKHPVSVSIARHLSGTVKSEIIAQGIKVVPGCGVEAKVDGVVVKAGNPSWLSFTNRDIVRALAASGKTVLCITQAGNLIAVYGLKTTMRPEAADVVEVLQRRNIDVHLISGDSSLAVQTCAETLGIPLANVRSRCTPAEKQTYVLGQVKRRKVLFVGDGTNDAIALSSSFVGVQIGTASDVVSSTASVSLLGSLNGIIYLLDLSKAAYRRVVFNFVWAAVYNVFAILLAAGAFVRVRIEPRWAGLGEIVSVVPVVVVAVTMRRWGREV</sequence>
<evidence type="ECO:0000256" key="6">
    <source>
        <dbReference type="ARBA" id="ARBA00023136"/>
    </source>
</evidence>
<feature type="transmembrane region" description="Helical" evidence="7">
    <location>
        <begin position="617"/>
        <end position="645"/>
    </location>
</feature>
<evidence type="ECO:0000256" key="1">
    <source>
        <dbReference type="ARBA" id="ARBA00004370"/>
    </source>
</evidence>
<evidence type="ECO:0000313" key="11">
    <source>
        <dbReference type="Proteomes" id="UP000799538"/>
    </source>
</evidence>
<keyword evidence="6 7" id="KW-0472">Membrane</keyword>
<evidence type="ECO:0000256" key="8">
    <source>
        <dbReference type="SAM" id="MobiDB-lite"/>
    </source>
</evidence>
<evidence type="ECO:0000256" key="3">
    <source>
        <dbReference type="ARBA" id="ARBA00022723"/>
    </source>
</evidence>
<accession>A0A6A6GFM1</accession>
<proteinExistence type="inferred from homology"/>
<feature type="transmembrane region" description="Helical" evidence="7">
    <location>
        <begin position="575"/>
        <end position="597"/>
    </location>
</feature>
<feature type="transmembrane region" description="Helical" evidence="7">
    <location>
        <begin position="427"/>
        <end position="445"/>
    </location>
</feature>
<dbReference type="Gene3D" id="2.70.150.10">
    <property type="entry name" value="Calcium-transporting ATPase, cytoplasmic transduction domain A"/>
    <property type="match status" value="1"/>
</dbReference>
<keyword evidence="7" id="KW-0547">Nucleotide-binding</keyword>
<dbReference type="InterPro" id="IPR036163">
    <property type="entry name" value="HMA_dom_sf"/>
</dbReference>
<dbReference type="OrthoDB" id="432719at2759"/>
<dbReference type="Gene3D" id="3.30.70.100">
    <property type="match status" value="1"/>
</dbReference>
<evidence type="ECO:0000259" key="9">
    <source>
        <dbReference type="PROSITE" id="PS50846"/>
    </source>
</evidence>
<dbReference type="InterPro" id="IPR006121">
    <property type="entry name" value="HMA_dom"/>
</dbReference>
<keyword evidence="7" id="KW-0067">ATP-binding</keyword>
<comment type="similarity">
    <text evidence="7">Belongs to the cation transport ATPase (P-type) (TC 3.A.3) family. Type IB subfamily.</text>
</comment>
<keyword evidence="5 7" id="KW-1133">Transmembrane helix</keyword>
<keyword evidence="3 7" id="KW-0479">Metal-binding</keyword>
<name>A0A6A6GFM1_9PEZI</name>
<dbReference type="SUPFAM" id="SSF55008">
    <property type="entry name" value="HMA, heavy metal-associated domain"/>
    <property type="match status" value="1"/>
</dbReference>
<organism evidence="10 11">
    <name type="scientific">Elsinoe ampelina</name>
    <dbReference type="NCBI Taxonomy" id="302913"/>
    <lineage>
        <taxon>Eukaryota</taxon>
        <taxon>Fungi</taxon>
        <taxon>Dikarya</taxon>
        <taxon>Ascomycota</taxon>
        <taxon>Pezizomycotina</taxon>
        <taxon>Dothideomycetes</taxon>
        <taxon>Dothideomycetidae</taxon>
        <taxon>Myriangiales</taxon>
        <taxon>Elsinoaceae</taxon>
        <taxon>Elsinoe</taxon>
    </lineage>
</organism>
<dbReference type="Proteomes" id="UP000799538">
    <property type="component" value="Unassembled WGS sequence"/>
</dbReference>
<dbReference type="FunFam" id="2.70.150.10:FF:000002">
    <property type="entry name" value="Copper-transporting ATPase 1, putative"/>
    <property type="match status" value="1"/>
</dbReference>
<feature type="transmembrane region" description="Helical" evidence="7">
    <location>
        <begin position="915"/>
        <end position="940"/>
    </location>
</feature>
<feature type="transmembrane region" description="Helical" evidence="7">
    <location>
        <begin position="394"/>
        <end position="415"/>
    </location>
</feature>
<dbReference type="InterPro" id="IPR008250">
    <property type="entry name" value="ATPase_P-typ_transduc_dom_A_sf"/>
</dbReference>
<evidence type="ECO:0000256" key="7">
    <source>
        <dbReference type="RuleBase" id="RU362081"/>
    </source>
</evidence>
<dbReference type="PROSITE" id="PS00154">
    <property type="entry name" value="ATPASE_E1_E2"/>
    <property type="match status" value="1"/>
</dbReference>
<dbReference type="SUPFAM" id="SSF81665">
    <property type="entry name" value="Calcium ATPase, transmembrane domain M"/>
    <property type="match status" value="1"/>
</dbReference>
<dbReference type="SUPFAM" id="SSF81653">
    <property type="entry name" value="Calcium ATPase, transduction domain A"/>
    <property type="match status" value="1"/>
</dbReference>
<dbReference type="NCBIfam" id="TIGR01511">
    <property type="entry name" value="ATPase-IB1_Cu"/>
    <property type="match status" value="1"/>
</dbReference>
<dbReference type="PRINTS" id="PR00119">
    <property type="entry name" value="CATATPASE"/>
</dbReference>
<feature type="transmembrane region" description="Helical" evidence="7">
    <location>
        <begin position="355"/>
        <end position="373"/>
    </location>
</feature>
<keyword evidence="11" id="KW-1185">Reference proteome</keyword>
<feature type="transmembrane region" description="Helical" evidence="7">
    <location>
        <begin position="327"/>
        <end position="349"/>
    </location>
</feature>
<dbReference type="SFLD" id="SFLDS00003">
    <property type="entry name" value="Haloacid_Dehalogenase"/>
    <property type="match status" value="1"/>
</dbReference>
<dbReference type="InterPro" id="IPR001757">
    <property type="entry name" value="P_typ_ATPase"/>
</dbReference>
<dbReference type="GO" id="GO:0016020">
    <property type="term" value="C:membrane"/>
    <property type="evidence" value="ECO:0007669"/>
    <property type="project" value="UniProtKB-SubCell"/>
</dbReference>
<dbReference type="GO" id="GO:0005524">
    <property type="term" value="F:ATP binding"/>
    <property type="evidence" value="ECO:0007669"/>
    <property type="project" value="UniProtKB-UniRule"/>
</dbReference>
<dbReference type="CDD" id="cd00371">
    <property type="entry name" value="HMA"/>
    <property type="match status" value="1"/>
</dbReference>
<gene>
    <name evidence="10" type="ORF">BDZ85DRAFT_289069</name>
</gene>
<dbReference type="Pfam" id="PF00122">
    <property type="entry name" value="E1-E2_ATPase"/>
    <property type="match status" value="1"/>
</dbReference>
<dbReference type="SFLD" id="SFLDG00002">
    <property type="entry name" value="C1.7:_P-type_atpase_like"/>
    <property type="match status" value="1"/>
</dbReference>
<dbReference type="GO" id="GO:0030003">
    <property type="term" value="P:intracellular monoatomic cation homeostasis"/>
    <property type="evidence" value="ECO:0007669"/>
    <property type="project" value="UniProtKB-ARBA"/>
</dbReference>
<dbReference type="PANTHER" id="PTHR46594">
    <property type="entry name" value="P-TYPE CATION-TRANSPORTING ATPASE"/>
    <property type="match status" value="1"/>
</dbReference>
<dbReference type="Gene3D" id="3.40.1110.10">
    <property type="entry name" value="Calcium-transporting ATPase, cytoplasmic domain N"/>
    <property type="match status" value="1"/>
</dbReference>
<dbReference type="NCBIfam" id="TIGR01525">
    <property type="entry name" value="ATPase-IB_hvy"/>
    <property type="match status" value="1"/>
</dbReference>
<feature type="region of interest" description="Disordered" evidence="8">
    <location>
        <begin position="1"/>
        <end position="33"/>
    </location>
</feature>
<feature type="transmembrane region" description="Helical" evidence="7">
    <location>
        <begin position="946"/>
        <end position="965"/>
    </location>
</feature>
<dbReference type="InterPro" id="IPR044492">
    <property type="entry name" value="P_typ_ATPase_HD_dom"/>
</dbReference>